<dbReference type="SUPFAM" id="SSF81301">
    <property type="entry name" value="Nucleotidyltransferase"/>
    <property type="match status" value="1"/>
</dbReference>
<comment type="caution">
    <text evidence="2">The sequence shown here is derived from an EMBL/GenBank/DDBJ whole genome shotgun (WGS) entry which is preliminary data.</text>
</comment>
<feature type="compositionally biased region" description="Pro residues" evidence="1">
    <location>
        <begin position="1"/>
        <end position="11"/>
    </location>
</feature>
<accession>A0ABR1R703</accession>
<evidence type="ECO:0008006" key="4">
    <source>
        <dbReference type="Google" id="ProtNLM"/>
    </source>
</evidence>
<protein>
    <recommendedName>
        <fullName evidence="4">Polymerase nucleotidyl transferase domain-containing protein</fullName>
    </recommendedName>
</protein>
<sequence>MIAPPRGPPAARPSNRYTPAEGMKLTQSGNGSVHQLFCALDYMAAFIQGKGLTYAVIGGMARTLRGSRRETHDVDIAVACDMDTLRKAFNGEQRVKVPIGPPSGVMRVFVEVGPAHGDNVSEQWIQVDLFLAGFFRVPKDLTGNTEIVPVLTSAEPEKCKEFNVLCTESDKKDESTA</sequence>
<reference evidence="2 3" key="1">
    <citation type="submission" date="2023-01" db="EMBL/GenBank/DDBJ databases">
        <title>Analysis of 21 Apiospora genomes using comparative genomics revels a genus with tremendous synthesis potential of carbohydrate active enzymes and secondary metabolites.</title>
        <authorList>
            <person name="Sorensen T."/>
        </authorList>
    </citation>
    <scope>NUCLEOTIDE SEQUENCE [LARGE SCALE GENOMIC DNA]</scope>
    <source>
        <strain evidence="2 3">CBS 20057</strain>
    </source>
</reference>
<proteinExistence type="predicted"/>
<name>A0ABR1R703_9PEZI</name>
<dbReference type="Gene3D" id="3.30.460.40">
    <property type="match status" value="1"/>
</dbReference>
<evidence type="ECO:0000313" key="2">
    <source>
        <dbReference type="EMBL" id="KAK8001556.1"/>
    </source>
</evidence>
<evidence type="ECO:0000256" key="1">
    <source>
        <dbReference type="SAM" id="MobiDB-lite"/>
    </source>
</evidence>
<gene>
    <name evidence="2" type="ORF">PG991_013778</name>
</gene>
<organism evidence="2 3">
    <name type="scientific">Apiospora marii</name>
    <dbReference type="NCBI Taxonomy" id="335849"/>
    <lineage>
        <taxon>Eukaryota</taxon>
        <taxon>Fungi</taxon>
        <taxon>Dikarya</taxon>
        <taxon>Ascomycota</taxon>
        <taxon>Pezizomycotina</taxon>
        <taxon>Sordariomycetes</taxon>
        <taxon>Xylariomycetidae</taxon>
        <taxon>Amphisphaeriales</taxon>
        <taxon>Apiosporaceae</taxon>
        <taxon>Apiospora</taxon>
    </lineage>
</organism>
<keyword evidence="3" id="KW-1185">Reference proteome</keyword>
<evidence type="ECO:0000313" key="3">
    <source>
        <dbReference type="Proteomes" id="UP001396898"/>
    </source>
</evidence>
<feature type="region of interest" description="Disordered" evidence="1">
    <location>
        <begin position="1"/>
        <end position="23"/>
    </location>
</feature>
<dbReference type="EMBL" id="JAQQWI010000018">
    <property type="protein sequence ID" value="KAK8001556.1"/>
    <property type="molecule type" value="Genomic_DNA"/>
</dbReference>
<dbReference type="InterPro" id="IPR043519">
    <property type="entry name" value="NT_sf"/>
</dbReference>
<dbReference type="Proteomes" id="UP001396898">
    <property type="component" value="Unassembled WGS sequence"/>
</dbReference>